<organism evidence="1 2">
    <name type="scientific">Paraburkholderia caribensis MBA4</name>
    <dbReference type="NCBI Taxonomy" id="1323664"/>
    <lineage>
        <taxon>Bacteria</taxon>
        <taxon>Pseudomonadati</taxon>
        <taxon>Pseudomonadota</taxon>
        <taxon>Betaproteobacteria</taxon>
        <taxon>Burkholderiales</taxon>
        <taxon>Burkholderiaceae</taxon>
        <taxon>Paraburkholderia</taxon>
    </lineage>
</organism>
<accession>A0A0P0RQK2</accession>
<evidence type="ECO:0000313" key="1">
    <source>
        <dbReference type="EMBL" id="ALL71366.1"/>
    </source>
</evidence>
<evidence type="ECO:0000313" key="2">
    <source>
        <dbReference type="Proteomes" id="UP000019146"/>
    </source>
</evidence>
<sequence>MLAAIWLKLKFFGNDNYVLDGIIEIAQRIRKTFVPFFVVG</sequence>
<dbReference type="EMBL" id="CP012748">
    <property type="protein sequence ID" value="ALL71366.1"/>
    <property type="molecule type" value="Genomic_DNA"/>
</dbReference>
<dbReference type="KEGG" id="bcai:K788_00009625"/>
<name>A0A0P0RQK2_9BURK</name>
<reference evidence="1 2" key="1">
    <citation type="journal article" date="2014" name="Genome Announc.">
        <title>Draft Genome Sequence of the Haloacid-Degrading Burkholderia caribensis Strain MBA4.</title>
        <authorList>
            <person name="Pan Y."/>
            <person name="Kong K.F."/>
            <person name="Tsang J.S."/>
        </authorList>
    </citation>
    <scope>NUCLEOTIDE SEQUENCE [LARGE SCALE GENOMIC DNA]</scope>
    <source>
        <strain evidence="1 2">MBA4</strain>
        <plasmid evidence="2">Plasmid</plasmid>
    </source>
</reference>
<proteinExistence type="predicted"/>
<gene>
    <name evidence="1" type="ORF">K788_00009625</name>
</gene>
<dbReference type="Proteomes" id="UP000019146">
    <property type="component" value="Plasmid unnamed"/>
</dbReference>
<protein>
    <submittedName>
        <fullName evidence="1">Uncharacterized protein</fullName>
    </submittedName>
</protein>
<dbReference type="AlphaFoldDB" id="A0A0P0RQK2"/>
<keyword evidence="1" id="KW-0614">Plasmid</keyword>
<geneLocation type="plasmid" evidence="2"/>